<comment type="caution">
    <text evidence="1">The sequence shown here is derived from an EMBL/GenBank/DDBJ whole genome shotgun (WGS) entry which is preliminary data.</text>
</comment>
<dbReference type="Proteomes" id="UP000308768">
    <property type="component" value="Unassembled WGS sequence"/>
</dbReference>
<dbReference type="AlphaFoldDB" id="A0A4U0WS77"/>
<gene>
    <name evidence="2" type="ORF">B0A49_02959</name>
    <name evidence="1" type="ORF">B0A49_08171</name>
</gene>
<name>A0A4U0WS77_9PEZI</name>
<dbReference type="EMBL" id="NAJN01001033">
    <property type="protein sequence ID" value="TKA66340.1"/>
    <property type="molecule type" value="Genomic_DNA"/>
</dbReference>
<proteinExistence type="predicted"/>
<organism evidence="1 3">
    <name type="scientific">Cryomyces minteri</name>
    <dbReference type="NCBI Taxonomy" id="331657"/>
    <lineage>
        <taxon>Eukaryota</taxon>
        <taxon>Fungi</taxon>
        <taxon>Dikarya</taxon>
        <taxon>Ascomycota</taxon>
        <taxon>Pezizomycotina</taxon>
        <taxon>Dothideomycetes</taxon>
        <taxon>Dothideomycetes incertae sedis</taxon>
        <taxon>Cryomyces</taxon>
    </lineage>
</organism>
<evidence type="ECO:0000313" key="2">
    <source>
        <dbReference type="EMBL" id="TKA75175.1"/>
    </source>
</evidence>
<evidence type="ECO:0000313" key="3">
    <source>
        <dbReference type="Proteomes" id="UP000308768"/>
    </source>
</evidence>
<dbReference type="EMBL" id="NAJN01000308">
    <property type="protein sequence ID" value="TKA75175.1"/>
    <property type="molecule type" value="Genomic_DNA"/>
</dbReference>
<keyword evidence="3" id="KW-1185">Reference proteome</keyword>
<protein>
    <submittedName>
        <fullName evidence="1">Uncharacterized protein</fullName>
    </submittedName>
</protein>
<sequence length="232" mass="27429">MSRNVNSCNMVIIPREFIVTEKSFLISYQECCTREHANMLTMRVVGGRLPSELANMVAESIFSMYRKDIEAAWDPYRSSRLWEKYFVKCLKRPLDPNEDPLNFLYARVSEWSVTGGLERCIEIGLTMREVGSSFLDFTKPTWFTLRLTFPMYIPRRGWGNALPSSSCHRYDESWLSQIVQRSSNCKSSNQAHLWWNYEAMRMCIKRFGWELVDREVWESKDPISTLIRMFHE</sequence>
<reference evidence="1 3" key="1">
    <citation type="submission" date="2017-03" db="EMBL/GenBank/DDBJ databases">
        <title>Genomes of endolithic fungi from Antarctica.</title>
        <authorList>
            <person name="Coleine C."/>
            <person name="Masonjones S."/>
            <person name="Stajich J.E."/>
        </authorList>
    </citation>
    <scope>NUCLEOTIDE SEQUENCE [LARGE SCALE GENOMIC DNA]</scope>
    <source>
        <strain evidence="1 3">CCFEE 5187</strain>
    </source>
</reference>
<accession>A0A4U0WS77</accession>
<evidence type="ECO:0000313" key="1">
    <source>
        <dbReference type="EMBL" id="TKA66340.1"/>
    </source>
</evidence>